<dbReference type="AlphaFoldDB" id="A0A147B8D3"/>
<dbReference type="InterPro" id="IPR006616">
    <property type="entry name" value="DM9_repeat"/>
</dbReference>
<sequence>AKGAQGERYLTCLWEVFQNNVSRQTATAVRIYLIVTPYKWLTTQGRSSESRAGGNTPVEAMSQQTPLSEARTLAAKPSTSEGRHTRRISFREKLSLPTGSATWRTREANTPRNRTRYQTMASATCITKAQACLYQGNRGLGEPSSAPAKILVGLHDTHFGWIPESDGNLPSGAVQGGLTADGERLYIGRAYHKGSLTIGKIHCSHNCLYIPYGGEEHAYSAYEVLVCRTVNF</sequence>
<keyword evidence="2" id="KW-0489">Methyltransferase</keyword>
<reference evidence="2" key="1">
    <citation type="submission" date="2016-03" db="EMBL/GenBank/DDBJ databases">
        <title>Gut transcriptome analysis on engorged females of Ornithodoros mimon (Acari: Argasidae) and phylogenetic inferences of soft ticks.</title>
        <authorList>
            <person name="Landulfo G.A."/>
            <person name="Giovanni D."/>
            <person name="Carvalho E."/>
            <person name="Junqueira-de-Azevedo I."/>
            <person name="Patane J."/>
            <person name="Mendoca R."/>
            <person name="Barros-Battesti D."/>
        </authorList>
    </citation>
    <scope>NUCLEOTIDE SEQUENCE</scope>
    <source>
        <strain evidence="2">Females</strain>
        <tissue evidence="2">Gut</tissue>
    </source>
</reference>
<evidence type="ECO:0000256" key="1">
    <source>
        <dbReference type="SAM" id="MobiDB-lite"/>
    </source>
</evidence>
<dbReference type="PANTHER" id="PTHR31649:SF1">
    <property type="entry name" value="FARNESOIC ACID O-METHYL TRANSFERASE DOMAIN-CONTAINING PROTEIN"/>
    <property type="match status" value="1"/>
</dbReference>
<name>A0A147B8D3_9ACAR</name>
<dbReference type="SMART" id="SM00696">
    <property type="entry name" value="DM9"/>
    <property type="match status" value="1"/>
</dbReference>
<protein>
    <submittedName>
        <fullName evidence="2">Farnesoic acid o methyltransferase</fullName>
    </submittedName>
</protein>
<organism evidence="2">
    <name type="scientific">Alectorobius mimon</name>
    <dbReference type="NCBI Taxonomy" id="360319"/>
    <lineage>
        <taxon>Eukaryota</taxon>
        <taxon>Metazoa</taxon>
        <taxon>Ecdysozoa</taxon>
        <taxon>Arthropoda</taxon>
        <taxon>Chelicerata</taxon>
        <taxon>Arachnida</taxon>
        <taxon>Acari</taxon>
        <taxon>Parasitiformes</taxon>
        <taxon>Ixodida</taxon>
        <taxon>Ixodoidea</taxon>
        <taxon>Argasidae</taxon>
        <taxon>Ornithodorinae</taxon>
        <taxon>Alectorobius</taxon>
    </lineage>
</organism>
<evidence type="ECO:0000313" key="2">
    <source>
        <dbReference type="EMBL" id="JAR87003.1"/>
    </source>
</evidence>
<dbReference type="EMBL" id="GEIB01001086">
    <property type="protein sequence ID" value="JAR87003.1"/>
    <property type="molecule type" value="Transcribed_RNA"/>
</dbReference>
<dbReference type="GO" id="GO:0032259">
    <property type="term" value="P:methylation"/>
    <property type="evidence" value="ECO:0007669"/>
    <property type="project" value="UniProtKB-KW"/>
</dbReference>
<keyword evidence="2" id="KW-0808">Transferase</keyword>
<feature type="non-terminal residue" evidence="2">
    <location>
        <position position="1"/>
    </location>
</feature>
<proteinExistence type="predicted"/>
<dbReference type="PANTHER" id="PTHR31649">
    <property type="entry name" value="AGAP009604-PA"/>
    <property type="match status" value="1"/>
</dbReference>
<dbReference type="GO" id="GO:0008168">
    <property type="term" value="F:methyltransferase activity"/>
    <property type="evidence" value="ECO:0007669"/>
    <property type="project" value="UniProtKB-KW"/>
</dbReference>
<feature type="region of interest" description="Disordered" evidence="1">
    <location>
        <begin position="44"/>
        <end position="86"/>
    </location>
</feature>
<accession>A0A147B8D3</accession>
<dbReference type="Pfam" id="PF11901">
    <property type="entry name" value="DM9"/>
    <property type="match status" value="1"/>
</dbReference>